<proteinExistence type="predicted"/>
<gene>
    <name evidence="4" type="ORF">LPJ61_003420</name>
</gene>
<evidence type="ECO:0000313" key="4">
    <source>
        <dbReference type="EMBL" id="KAJ1729648.1"/>
    </source>
</evidence>
<keyword evidence="2" id="KW-0812">Transmembrane</keyword>
<feature type="region of interest" description="Disordered" evidence="1">
    <location>
        <begin position="450"/>
        <end position="486"/>
    </location>
</feature>
<sequence length="506" mass="55280">MLDIYSWRHLPGKDDGRVGFADPRLRPELKRRLRHYAELAVICTLLIWAGLSLFLGAMYKRSVMAHNLNIHVIDLDGGSVGASIAQMVLSAKPTPTEPTWQRGPRLRSLDEVKAWVLRHGWGALVINDGATRRLEDTLLGGAGYDPTGAMTIIHSSGRHVISEMLFVSPALAATAQRVSRQYALDLVTAFQRQRPQPQTNYAALAHPVGFTSVDVAPAGFSIAPIMSTFGFLLVIFCTVGVLIPWKMTTFPFFAKVRYRDLVPMWFALLLCLALILSLYQALAFVAFRGPDYTKLALRYTAASFFKLWFTSAGVAFAVGLWLFSLFLPLTPSTMALPSVITVVTNVVSTVTVVELAPTFYRIFYALPFYNGSAIALRVVTGAHREAGREAGILGGEIAAMTVVLALSVWARQICVLRGVSDPLGWYRGQSYFNTPISYYKSDAAAAAAVPAGHARRPDDDEEGQADPRAAHAPEERSAQPRYPASSVRIVDYAGDNARLTTGNLGG</sequence>
<accession>A0A9W7YC74</accession>
<dbReference type="InterPro" id="IPR022703">
    <property type="entry name" value="DUF3533"/>
</dbReference>
<evidence type="ECO:0000259" key="3">
    <source>
        <dbReference type="Pfam" id="PF12051"/>
    </source>
</evidence>
<feature type="transmembrane region" description="Helical" evidence="2">
    <location>
        <begin position="222"/>
        <end position="243"/>
    </location>
</feature>
<keyword evidence="2" id="KW-1133">Transmembrane helix</keyword>
<name>A0A9W7YC74_9FUNG</name>
<feature type="transmembrane region" description="Helical" evidence="2">
    <location>
        <begin position="307"/>
        <end position="327"/>
    </location>
</feature>
<dbReference type="GO" id="GO:0016020">
    <property type="term" value="C:membrane"/>
    <property type="evidence" value="ECO:0007669"/>
    <property type="project" value="TreeGrafter"/>
</dbReference>
<feature type="compositionally biased region" description="Basic and acidic residues" evidence="1">
    <location>
        <begin position="468"/>
        <end position="478"/>
    </location>
</feature>
<evidence type="ECO:0000256" key="2">
    <source>
        <dbReference type="SAM" id="Phobius"/>
    </source>
</evidence>
<dbReference type="PANTHER" id="PTHR34814:SF2">
    <property type="entry name" value="DUF3533 DOMAIN-CONTAINING PROTEIN"/>
    <property type="match status" value="1"/>
</dbReference>
<dbReference type="AlphaFoldDB" id="A0A9W7YC74"/>
<dbReference type="InterPro" id="IPR053001">
    <property type="entry name" value="MNNG_permease-like"/>
</dbReference>
<keyword evidence="5" id="KW-1185">Reference proteome</keyword>
<protein>
    <recommendedName>
        <fullName evidence="3">DUF3533 domain-containing protein</fullName>
    </recommendedName>
</protein>
<organism evidence="4 5">
    <name type="scientific">Coemansia biformis</name>
    <dbReference type="NCBI Taxonomy" id="1286918"/>
    <lineage>
        <taxon>Eukaryota</taxon>
        <taxon>Fungi</taxon>
        <taxon>Fungi incertae sedis</taxon>
        <taxon>Zoopagomycota</taxon>
        <taxon>Kickxellomycotina</taxon>
        <taxon>Kickxellomycetes</taxon>
        <taxon>Kickxellales</taxon>
        <taxon>Kickxellaceae</taxon>
        <taxon>Coemansia</taxon>
    </lineage>
</organism>
<feature type="domain" description="DUF3533" evidence="3">
    <location>
        <begin position="41"/>
        <end position="399"/>
    </location>
</feature>
<keyword evidence="2" id="KW-0472">Membrane</keyword>
<feature type="transmembrane region" description="Helical" evidence="2">
    <location>
        <begin position="334"/>
        <end position="353"/>
    </location>
</feature>
<dbReference type="Proteomes" id="UP001143981">
    <property type="component" value="Unassembled WGS sequence"/>
</dbReference>
<feature type="transmembrane region" description="Helical" evidence="2">
    <location>
        <begin position="36"/>
        <end position="59"/>
    </location>
</feature>
<dbReference type="PANTHER" id="PTHR34814">
    <property type="entry name" value="NITROSOGUANIDINE RESISTANCE PROTEIN SNG1"/>
    <property type="match status" value="1"/>
</dbReference>
<feature type="transmembrane region" description="Helical" evidence="2">
    <location>
        <begin position="264"/>
        <end position="287"/>
    </location>
</feature>
<dbReference type="EMBL" id="JANBOI010000576">
    <property type="protein sequence ID" value="KAJ1729648.1"/>
    <property type="molecule type" value="Genomic_DNA"/>
</dbReference>
<comment type="caution">
    <text evidence="4">The sequence shown here is derived from an EMBL/GenBank/DDBJ whole genome shotgun (WGS) entry which is preliminary data.</text>
</comment>
<reference evidence="4" key="1">
    <citation type="submission" date="2022-07" db="EMBL/GenBank/DDBJ databases">
        <title>Phylogenomic reconstructions and comparative analyses of Kickxellomycotina fungi.</title>
        <authorList>
            <person name="Reynolds N.K."/>
            <person name="Stajich J.E."/>
            <person name="Barry K."/>
            <person name="Grigoriev I.V."/>
            <person name="Crous P."/>
            <person name="Smith M.E."/>
        </authorList>
    </citation>
    <scope>NUCLEOTIDE SEQUENCE</scope>
    <source>
        <strain evidence="4">BCRC 34381</strain>
    </source>
</reference>
<evidence type="ECO:0000313" key="5">
    <source>
        <dbReference type="Proteomes" id="UP001143981"/>
    </source>
</evidence>
<dbReference type="Pfam" id="PF12051">
    <property type="entry name" value="DUF3533"/>
    <property type="match status" value="1"/>
</dbReference>
<dbReference type="OrthoDB" id="2140105at2759"/>
<evidence type="ECO:0000256" key="1">
    <source>
        <dbReference type="SAM" id="MobiDB-lite"/>
    </source>
</evidence>